<dbReference type="RefSeq" id="WP_095176795.1">
    <property type="nucleotide sequence ID" value="NZ_CAUUFB010000002.1"/>
</dbReference>
<evidence type="ECO:0000256" key="7">
    <source>
        <dbReference type="ARBA" id="ARBA00022927"/>
    </source>
</evidence>
<dbReference type="InterPro" id="IPR037682">
    <property type="entry name" value="TonB_C"/>
</dbReference>
<dbReference type="GO" id="GO:0015891">
    <property type="term" value="P:siderophore transport"/>
    <property type="evidence" value="ECO:0007669"/>
    <property type="project" value="InterPro"/>
</dbReference>
<evidence type="ECO:0000313" key="13">
    <source>
        <dbReference type="EMBL" id="STO93085.1"/>
    </source>
</evidence>
<keyword evidence="7 10" id="KW-0653">Protein transport</keyword>
<keyword evidence="10" id="KW-0735">Signal-anchor</keyword>
<dbReference type="GO" id="GO:0055085">
    <property type="term" value="P:transmembrane transport"/>
    <property type="evidence" value="ECO:0007669"/>
    <property type="project" value="InterPro"/>
</dbReference>
<dbReference type="GO" id="GO:0015031">
    <property type="term" value="P:protein transport"/>
    <property type="evidence" value="ECO:0007669"/>
    <property type="project" value="UniProtKB-UniRule"/>
</dbReference>
<dbReference type="InterPro" id="IPR051045">
    <property type="entry name" value="TonB-dependent_transducer"/>
</dbReference>
<evidence type="ECO:0000256" key="1">
    <source>
        <dbReference type="ARBA" id="ARBA00004383"/>
    </source>
</evidence>
<sequence length="257" mass="27806">MNEQQAKRSLLGLLVSLLVHGLIVGALWWGWQKHEEAANSMPGEISTTISMEMIQGMRMEEPAPEPEPQSEPEPEKQEVVADPTLKPEPEKKKEPEKKPEKPKEKPKPKPKKEVVKPQEKPVEMPKNLPVGDRNVNSQATVNSKQTTTGQTGNSGQTAGSGASSDEIAAYRSAIRKAIERQKRYPARARMMRKQGVVTVAFNVGGDGSLNGERIAQSSGDESLDNAALEAVRSANAVGPKPAGFPSGLSVPISFTLQ</sequence>
<evidence type="ECO:0000313" key="14">
    <source>
        <dbReference type="Proteomes" id="UP000255264"/>
    </source>
</evidence>
<feature type="compositionally biased region" description="Low complexity" evidence="11">
    <location>
        <begin position="142"/>
        <end position="164"/>
    </location>
</feature>
<feature type="region of interest" description="Disordered" evidence="11">
    <location>
        <begin position="60"/>
        <end position="164"/>
    </location>
</feature>
<dbReference type="EMBL" id="UGHS01000004">
    <property type="protein sequence ID" value="STO93085.1"/>
    <property type="molecule type" value="Genomic_DNA"/>
</dbReference>
<dbReference type="SUPFAM" id="SSF74653">
    <property type="entry name" value="TolA/TonB C-terminal domain"/>
    <property type="match status" value="1"/>
</dbReference>
<dbReference type="InterPro" id="IPR003538">
    <property type="entry name" value="TonB"/>
</dbReference>
<dbReference type="OrthoDB" id="9115347at2"/>
<dbReference type="PANTHER" id="PTHR33446:SF2">
    <property type="entry name" value="PROTEIN TONB"/>
    <property type="match status" value="1"/>
</dbReference>
<proteinExistence type="inferred from homology"/>
<keyword evidence="8 10" id="KW-1133">Transmembrane helix</keyword>
<evidence type="ECO:0000256" key="5">
    <source>
        <dbReference type="ARBA" id="ARBA00022519"/>
    </source>
</evidence>
<evidence type="ECO:0000256" key="3">
    <source>
        <dbReference type="ARBA" id="ARBA00022448"/>
    </source>
</evidence>
<dbReference type="NCBIfam" id="TIGR01352">
    <property type="entry name" value="tonB_Cterm"/>
    <property type="match status" value="1"/>
</dbReference>
<comment type="similarity">
    <text evidence="2 10">Belongs to the TonB family.</text>
</comment>
<dbReference type="GO" id="GO:0031992">
    <property type="term" value="F:energy transducer activity"/>
    <property type="evidence" value="ECO:0007669"/>
    <property type="project" value="InterPro"/>
</dbReference>
<dbReference type="Gene3D" id="3.30.1150.10">
    <property type="match status" value="1"/>
</dbReference>
<keyword evidence="3 10" id="KW-0813">Transport</keyword>
<comment type="function">
    <text evidence="10">Interacts with outer membrane receptor proteins that carry out high-affinity binding and energy dependent uptake into the periplasmic space of specific substrates. It could act to transduce energy from the cytoplasmic membrane to specific energy-requiring processes in the outer membrane, resulting in the release into the periplasm of ligands bound by these outer membrane proteins.</text>
</comment>
<evidence type="ECO:0000256" key="2">
    <source>
        <dbReference type="ARBA" id="ARBA00006555"/>
    </source>
</evidence>
<evidence type="ECO:0000256" key="4">
    <source>
        <dbReference type="ARBA" id="ARBA00022475"/>
    </source>
</evidence>
<feature type="compositionally biased region" description="Basic and acidic residues" evidence="11">
    <location>
        <begin position="73"/>
        <end position="123"/>
    </location>
</feature>
<dbReference type="PRINTS" id="PR01374">
    <property type="entry name" value="TONBPROTEIN"/>
</dbReference>
<gene>
    <name evidence="13" type="ORF">NCTC13335_00949</name>
</gene>
<evidence type="ECO:0000256" key="11">
    <source>
        <dbReference type="SAM" id="MobiDB-lite"/>
    </source>
</evidence>
<dbReference type="Pfam" id="PF03544">
    <property type="entry name" value="TonB_C"/>
    <property type="match status" value="1"/>
</dbReference>
<keyword evidence="14" id="KW-1185">Reference proteome</keyword>
<evidence type="ECO:0000256" key="6">
    <source>
        <dbReference type="ARBA" id="ARBA00022692"/>
    </source>
</evidence>
<evidence type="ECO:0000256" key="10">
    <source>
        <dbReference type="RuleBase" id="RU362123"/>
    </source>
</evidence>
<dbReference type="GO" id="GO:0030288">
    <property type="term" value="C:outer membrane-bounded periplasmic space"/>
    <property type="evidence" value="ECO:0007669"/>
    <property type="project" value="InterPro"/>
</dbReference>
<feature type="domain" description="TonB C-terminal" evidence="12">
    <location>
        <begin position="169"/>
        <end position="257"/>
    </location>
</feature>
<reference evidence="13 14" key="1">
    <citation type="submission" date="2018-06" db="EMBL/GenBank/DDBJ databases">
        <authorList>
            <consortium name="Pathogen Informatics"/>
            <person name="Doyle S."/>
        </authorList>
    </citation>
    <scope>NUCLEOTIDE SEQUENCE [LARGE SCALE GENOMIC DNA]</scope>
    <source>
        <strain evidence="13 14">NCTC13335</strain>
    </source>
</reference>
<evidence type="ECO:0000259" key="12">
    <source>
        <dbReference type="PROSITE" id="PS52015"/>
    </source>
</evidence>
<comment type="subcellular location">
    <subcellularLocation>
        <location evidence="1 10">Cell inner membrane</location>
        <topology evidence="1 10">Single-pass membrane protein</topology>
        <orientation evidence="1 10">Periplasmic side</orientation>
    </subcellularLocation>
</comment>
<keyword evidence="5 10" id="KW-0997">Cell inner membrane</keyword>
<protein>
    <recommendedName>
        <fullName evidence="10">Protein TonB</fullName>
    </recommendedName>
</protein>
<dbReference type="InterPro" id="IPR006260">
    <property type="entry name" value="TonB/TolA_C"/>
</dbReference>
<dbReference type="AlphaFoldDB" id="A0A377IXX7"/>
<keyword evidence="9 10" id="KW-0472">Membrane</keyword>
<organism evidence="13 14">
    <name type="scientific">Haemophilus pittmaniae</name>
    <dbReference type="NCBI Taxonomy" id="249188"/>
    <lineage>
        <taxon>Bacteria</taxon>
        <taxon>Pseudomonadati</taxon>
        <taxon>Pseudomonadota</taxon>
        <taxon>Gammaproteobacteria</taxon>
        <taxon>Pasteurellales</taxon>
        <taxon>Pasteurellaceae</taxon>
        <taxon>Haemophilus</taxon>
    </lineage>
</organism>
<feature type="compositionally biased region" description="Acidic residues" evidence="11">
    <location>
        <begin position="62"/>
        <end position="72"/>
    </location>
</feature>
<dbReference type="GO" id="GO:0098797">
    <property type="term" value="C:plasma membrane protein complex"/>
    <property type="evidence" value="ECO:0007669"/>
    <property type="project" value="TreeGrafter"/>
</dbReference>
<feature type="transmembrane region" description="Helical" evidence="10">
    <location>
        <begin position="12"/>
        <end position="31"/>
    </location>
</feature>
<keyword evidence="6 10" id="KW-0812">Transmembrane</keyword>
<name>A0A377IXX7_9PAST</name>
<keyword evidence="4 10" id="KW-1003">Cell membrane</keyword>
<dbReference type="Proteomes" id="UP000255264">
    <property type="component" value="Unassembled WGS sequence"/>
</dbReference>
<accession>A0A377IXX7</accession>
<dbReference type="PROSITE" id="PS52015">
    <property type="entry name" value="TONB_CTD"/>
    <property type="match status" value="1"/>
</dbReference>
<evidence type="ECO:0000256" key="9">
    <source>
        <dbReference type="ARBA" id="ARBA00023136"/>
    </source>
</evidence>
<dbReference type="PANTHER" id="PTHR33446">
    <property type="entry name" value="PROTEIN TONB-RELATED"/>
    <property type="match status" value="1"/>
</dbReference>
<evidence type="ECO:0000256" key="8">
    <source>
        <dbReference type="ARBA" id="ARBA00022989"/>
    </source>
</evidence>